<keyword evidence="3" id="KW-1185">Reference proteome</keyword>
<comment type="caution">
    <text evidence="2">The sequence shown here is derived from an EMBL/GenBank/DDBJ whole genome shotgun (WGS) entry which is preliminary data.</text>
</comment>
<dbReference type="Proteomes" id="UP001066276">
    <property type="component" value="Chromosome 3_2"/>
</dbReference>
<sequence>MLRGQERDPAKSIAVKSPERTAQYNSGIGEPPGKAGDDVGGNRSWLGRNLCVFPATAENKDGGRARVLALLSTRLGEKRAGSLRPPG</sequence>
<evidence type="ECO:0000256" key="1">
    <source>
        <dbReference type="SAM" id="MobiDB-lite"/>
    </source>
</evidence>
<organism evidence="2 3">
    <name type="scientific">Pleurodeles waltl</name>
    <name type="common">Iberian ribbed newt</name>
    <dbReference type="NCBI Taxonomy" id="8319"/>
    <lineage>
        <taxon>Eukaryota</taxon>
        <taxon>Metazoa</taxon>
        <taxon>Chordata</taxon>
        <taxon>Craniata</taxon>
        <taxon>Vertebrata</taxon>
        <taxon>Euteleostomi</taxon>
        <taxon>Amphibia</taxon>
        <taxon>Batrachia</taxon>
        <taxon>Caudata</taxon>
        <taxon>Salamandroidea</taxon>
        <taxon>Salamandridae</taxon>
        <taxon>Pleurodelinae</taxon>
        <taxon>Pleurodeles</taxon>
    </lineage>
</organism>
<reference evidence="2" key="1">
    <citation type="journal article" date="2022" name="bioRxiv">
        <title>Sequencing and chromosome-scale assembly of the giantPleurodeles waltlgenome.</title>
        <authorList>
            <person name="Brown T."/>
            <person name="Elewa A."/>
            <person name="Iarovenko S."/>
            <person name="Subramanian E."/>
            <person name="Araus A.J."/>
            <person name="Petzold A."/>
            <person name="Susuki M."/>
            <person name="Suzuki K.-i.T."/>
            <person name="Hayashi T."/>
            <person name="Toyoda A."/>
            <person name="Oliveira C."/>
            <person name="Osipova E."/>
            <person name="Leigh N.D."/>
            <person name="Simon A."/>
            <person name="Yun M.H."/>
        </authorList>
    </citation>
    <scope>NUCLEOTIDE SEQUENCE</scope>
    <source>
        <strain evidence="2">20211129_DDA</strain>
        <tissue evidence="2">Liver</tissue>
    </source>
</reference>
<protein>
    <submittedName>
        <fullName evidence="2">Uncharacterized protein</fullName>
    </submittedName>
</protein>
<dbReference type="AlphaFoldDB" id="A0AAV7TDY9"/>
<name>A0AAV7TDY9_PLEWA</name>
<gene>
    <name evidence="2" type="ORF">NDU88_000060</name>
</gene>
<dbReference type="EMBL" id="JANPWB010000006">
    <property type="protein sequence ID" value="KAJ1174769.1"/>
    <property type="molecule type" value="Genomic_DNA"/>
</dbReference>
<evidence type="ECO:0000313" key="3">
    <source>
        <dbReference type="Proteomes" id="UP001066276"/>
    </source>
</evidence>
<feature type="region of interest" description="Disordered" evidence="1">
    <location>
        <begin position="1"/>
        <end position="41"/>
    </location>
</feature>
<feature type="compositionally biased region" description="Basic and acidic residues" evidence="1">
    <location>
        <begin position="1"/>
        <end position="10"/>
    </location>
</feature>
<evidence type="ECO:0000313" key="2">
    <source>
        <dbReference type="EMBL" id="KAJ1174769.1"/>
    </source>
</evidence>
<accession>A0AAV7TDY9</accession>
<proteinExistence type="predicted"/>